<dbReference type="Proteomes" id="UP000239322">
    <property type="component" value="Unassembled WGS sequence"/>
</dbReference>
<keyword evidence="2" id="KW-1185">Reference proteome</keyword>
<dbReference type="InterPro" id="IPR015943">
    <property type="entry name" value="WD40/YVTN_repeat-like_dom_sf"/>
</dbReference>
<dbReference type="Gene3D" id="2.130.10.10">
    <property type="entry name" value="YVTN repeat-like/Quinoprotein amine dehydrogenase"/>
    <property type="match status" value="1"/>
</dbReference>
<comment type="caution">
    <text evidence="1">The sequence shown here is derived from an EMBL/GenBank/DDBJ whole genome shotgun (WGS) entry which is preliminary data.</text>
</comment>
<sequence length="363" mass="37587">MDLDDVAMVCAGDPRVISRLYEQSAGSHGGLRRAWTRGGPSLIRTQRSADRALVLHAALGDDADPRLGQELASLAGATPWRLVWHRVSGDITPPWPGPARGLAAGLDSPTASLLVADHQGTIRIISSETGSPIGRITPRVPPPRALTAWSDGSVLTLGSEGGLAHVRESAAPANQSGLSALLDDGPTRFDRILESVTAHLRHTPATALCASGSLLATADASGHVHAFFWEEGAGGSRSMRLHEGSVTALAAVELAQSKGGAAVPLLYSGGSDGCVRAWRVDAEPLGSPVLSRPCPPVTLAVGDSREGLVLAVGWADGLVEHHSLDSGEVRAFRPGPPVTAITLAPWGDLVVGTDESLVCLRPS</sequence>
<name>A0A2S9PY07_9ACTN</name>
<proteinExistence type="predicted"/>
<organism evidence="1 2">
    <name type="scientific">Streptomyces solincola</name>
    <dbReference type="NCBI Taxonomy" id="2100817"/>
    <lineage>
        <taxon>Bacteria</taxon>
        <taxon>Bacillati</taxon>
        <taxon>Actinomycetota</taxon>
        <taxon>Actinomycetes</taxon>
        <taxon>Kitasatosporales</taxon>
        <taxon>Streptomycetaceae</taxon>
        <taxon>Streptomyces</taxon>
    </lineage>
</organism>
<dbReference type="AlphaFoldDB" id="A0A2S9PY07"/>
<dbReference type="SUPFAM" id="SSF101898">
    <property type="entry name" value="NHL repeat"/>
    <property type="match status" value="1"/>
</dbReference>
<dbReference type="EMBL" id="PVLV01000124">
    <property type="protein sequence ID" value="PRH79292.1"/>
    <property type="molecule type" value="Genomic_DNA"/>
</dbReference>
<protein>
    <recommendedName>
        <fullName evidence="3">WD40 repeat domain-containing protein</fullName>
    </recommendedName>
</protein>
<evidence type="ECO:0000313" key="2">
    <source>
        <dbReference type="Proteomes" id="UP000239322"/>
    </source>
</evidence>
<gene>
    <name evidence="1" type="ORF">C6N75_10200</name>
</gene>
<evidence type="ECO:0008006" key="3">
    <source>
        <dbReference type="Google" id="ProtNLM"/>
    </source>
</evidence>
<evidence type="ECO:0000313" key="1">
    <source>
        <dbReference type="EMBL" id="PRH79292.1"/>
    </source>
</evidence>
<accession>A0A2S9PY07</accession>
<reference evidence="1 2" key="1">
    <citation type="submission" date="2018-03" db="EMBL/GenBank/DDBJ databases">
        <title>Novel Streptomyces sp. from soil.</title>
        <authorList>
            <person name="Tan G.Y.A."/>
            <person name="Lee Z.Y."/>
        </authorList>
    </citation>
    <scope>NUCLEOTIDE SEQUENCE [LARGE SCALE GENOMIC DNA]</scope>
    <source>
        <strain evidence="1 2">ST5x</strain>
    </source>
</reference>